<proteinExistence type="predicted"/>
<dbReference type="Proteomes" id="UP000187455">
    <property type="component" value="Unassembled WGS sequence"/>
</dbReference>
<evidence type="ECO:0000256" key="2">
    <source>
        <dbReference type="ARBA" id="ARBA00022737"/>
    </source>
</evidence>
<keyword evidence="2" id="KW-0677">Repeat</keyword>
<dbReference type="SMART" id="SM00256">
    <property type="entry name" value="FBOX"/>
    <property type="match status" value="1"/>
</dbReference>
<dbReference type="SUPFAM" id="SSF50998">
    <property type="entry name" value="Quinoprotein alcohol dehydrogenase-like"/>
    <property type="match status" value="1"/>
</dbReference>
<evidence type="ECO:0000313" key="5">
    <source>
        <dbReference type="EMBL" id="OLY85137.1"/>
    </source>
</evidence>
<evidence type="ECO:0000259" key="4">
    <source>
        <dbReference type="PROSITE" id="PS50181"/>
    </source>
</evidence>
<dbReference type="InterPro" id="IPR011047">
    <property type="entry name" value="Quinoprotein_ADH-like_sf"/>
</dbReference>
<evidence type="ECO:0000313" key="6">
    <source>
        <dbReference type="Proteomes" id="UP000187455"/>
    </source>
</evidence>
<reference evidence="5 6" key="1">
    <citation type="journal article" date="2016" name="Mol. Biol. Evol.">
        <title>Genome-Wide Survey of Gut Fungi (Harpellales) Reveals the First Horizontally Transferred Ubiquitin Gene from a Mosquito Host.</title>
        <authorList>
            <person name="Wang Y."/>
            <person name="White M.M."/>
            <person name="Kvist S."/>
            <person name="Moncalvo J.M."/>
        </authorList>
    </citation>
    <scope>NUCLEOTIDE SEQUENCE [LARGE SCALE GENOMIC DNA]</scope>
    <source>
        <strain evidence="5 6">ALG-7-W6</strain>
    </source>
</reference>
<dbReference type="PROSITE" id="PS50181">
    <property type="entry name" value="FBOX"/>
    <property type="match status" value="1"/>
</dbReference>
<keyword evidence="1 3" id="KW-0853">WD repeat</keyword>
<dbReference type="EMBL" id="LSSL01000223">
    <property type="protein sequence ID" value="OLY85137.1"/>
    <property type="molecule type" value="Genomic_DNA"/>
</dbReference>
<evidence type="ECO:0000256" key="1">
    <source>
        <dbReference type="ARBA" id="ARBA00022574"/>
    </source>
</evidence>
<comment type="caution">
    <text evidence="5">The sequence shown here is derived from an EMBL/GenBank/DDBJ whole genome shotgun (WGS) entry which is preliminary data.</text>
</comment>
<organism evidence="5 6">
    <name type="scientific">Smittium mucronatum</name>
    <dbReference type="NCBI Taxonomy" id="133383"/>
    <lineage>
        <taxon>Eukaryota</taxon>
        <taxon>Fungi</taxon>
        <taxon>Fungi incertae sedis</taxon>
        <taxon>Zoopagomycota</taxon>
        <taxon>Kickxellomycotina</taxon>
        <taxon>Harpellomycetes</taxon>
        <taxon>Harpellales</taxon>
        <taxon>Legeriomycetaceae</taxon>
        <taxon>Smittium</taxon>
    </lineage>
</organism>
<dbReference type="InterPro" id="IPR019775">
    <property type="entry name" value="WD40_repeat_CS"/>
</dbReference>
<gene>
    <name evidence="5" type="ORF">AYI68_g678</name>
</gene>
<dbReference type="STRING" id="133383.A0A1R0H7L8"/>
<sequence length="1043" mass="118302">MPSDLSDNILIKSRESGILFIPDETLIQIFSNLEPEELISASLVCSHWYHTINDENSWREALKSKFNGVLPFNYIDISKLSFYHLNHSGSINSYLSKKIEILDTDGHPSVHAEEYAQELRHSSFYDSMEQKLNSTSFENKNLKILKPKFNNYKSMKSDYSSNYFSKTSLNKKNKMNLLHSWKMEYICRIELLKQWNLGRNLFKTEVEIGIGTIHEIHSDFKYNWIFCASLTHGVAIKTSLKPGNLGKIKNFKHDISFATGFSRNQRNNRDNIFEQLGNTGDLYNFPLNPVSSNRMQTVKFFNVRFNSYYQNSSTSCLTDRLYQSNGVQNTYVKSQPKDIVDTESQNLAIIWGGYYEGRISVQYINRVNGMPKIFVLMEKKFWHNGSVTSLIFVEQMNLTNFPFKNDYFILSKSIDSPIFKNVVVSGGSDSTVKFWDAENGEFLWSFKVSQYPNIIVTSIQTLSSRYIIIGTNEGVIFVIDTLNPDIFSESHENYQTGSYMASDITVSKMGSPITFRSKFKPIIAHPEDFSFQPINRNALFKSFTTTVTHILTNHQSKTVLVASVSIFHKPDGTDSSVLNDTQGSSFKNSAVVGNLCKINIETGKPIKYYSWSGNSPISAINWGSGGSSNSDETIIAGDSSGNIFLWSSASANHKTSNFGHLSSPVLENVGTSIDPVPPTSSLIGAHLTTVDSINYDGLKIISTSRDGKVCLWEPLNMTPIRSIRCRGIGELDSKKRSRRFCEQSSTEITSAMFPIIKGVDNPESLEDISTSRKLSKLTKSEFEDIYKNLKTPIFKELFFSEGLNRSNIENFPNQIFMNMHSPIDRQIGQMHPLYCSLANNTESTYEFLVISSGTHLVFLSCGSAVFATLGPIFGIKDQHRFSNTFPTSNPLEDYSQTALNDPQSKISAPRIVALNKPTPFNNSPISSLKSDRKKKLVRTQDDLLNKKEMLLDIENEIEKHKDYSSIDRELRIADHETREYLDNEYIQPLLDLKLDDEDIMKYVEFLSTSELVDSSSKKKDSEFILEGLNEDEMLEYALFLSKS</sequence>
<name>A0A1R0H7L8_9FUNG</name>
<dbReference type="PANTHER" id="PTHR19872">
    <property type="entry name" value="UBIQUITIN LIGASE SPECIFICITY FACTOR/HREP PROTEIN"/>
    <property type="match status" value="1"/>
</dbReference>
<dbReference type="InterPro" id="IPR051075">
    <property type="entry name" value="SCF_subunit_WD-repeat"/>
</dbReference>
<feature type="repeat" description="WD" evidence="3">
    <location>
        <begin position="421"/>
        <end position="445"/>
    </location>
</feature>
<dbReference type="Gene3D" id="2.130.10.10">
    <property type="entry name" value="YVTN repeat-like/Quinoprotein amine dehydrogenase"/>
    <property type="match status" value="2"/>
</dbReference>
<accession>A0A1R0H7L8</accession>
<dbReference type="SMART" id="SM00320">
    <property type="entry name" value="WD40"/>
    <property type="match status" value="4"/>
</dbReference>
<dbReference type="InterPro" id="IPR036047">
    <property type="entry name" value="F-box-like_dom_sf"/>
</dbReference>
<dbReference type="InterPro" id="IPR001810">
    <property type="entry name" value="F-box_dom"/>
</dbReference>
<feature type="domain" description="F-box" evidence="4">
    <location>
        <begin position="15"/>
        <end position="61"/>
    </location>
</feature>
<dbReference type="OrthoDB" id="5598081at2759"/>
<dbReference type="PROSITE" id="PS50082">
    <property type="entry name" value="WD_REPEATS_2"/>
    <property type="match status" value="1"/>
</dbReference>
<protein>
    <recommendedName>
        <fullName evidence="4">F-box domain-containing protein</fullName>
    </recommendedName>
</protein>
<dbReference type="InterPro" id="IPR015943">
    <property type="entry name" value="WD40/YVTN_repeat-like_dom_sf"/>
</dbReference>
<evidence type="ECO:0000256" key="3">
    <source>
        <dbReference type="PROSITE-ProRule" id="PRU00221"/>
    </source>
</evidence>
<dbReference type="AlphaFoldDB" id="A0A1R0H7L8"/>
<dbReference type="PANTHER" id="PTHR19872:SF7">
    <property type="entry name" value="F-BOX AND WD REPEAT DOMAIN CONTAINING PROTEIN 10B-RELATED"/>
    <property type="match status" value="1"/>
</dbReference>
<dbReference type="PROSITE" id="PS00678">
    <property type="entry name" value="WD_REPEATS_1"/>
    <property type="match status" value="1"/>
</dbReference>
<keyword evidence="6" id="KW-1185">Reference proteome</keyword>
<dbReference type="SUPFAM" id="SSF81383">
    <property type="entry name" value="F-box domain"/>
    <property type="match status" value="1"/>
</dbReference>
<dbReference type="Gene3D" id="1.20.1280.50">
    <property type="match status" value="1"/>
</dbReference>
<dbReference type="Pfam" id="PF12937">
    <property type="entry name" value="F-box-like"/>
    <property type="match status" value="1"/>
</dbReference>
<dbReference type="InterPro" id="IPR001680">
    <property type="entry name" value="WD40_rpt"/>
</dbReference>